<evidence type="ECO:0000313" key="3">
    <source>
        <dbReference type="Proteomes" id="UP000187465"/>
    </source>
</evidence>
<sequence length="790" mass="88641">MRKKVKVRGILCIVVMMLFAVINVQPLHSSADPSIAAQSVQAEEGKEVGQEETTVVTEPAEEQTPAVQEKETAVPAEEQTPAVVAAPVQKVELQPVTPGTKALENERYILYVDEKSGNLRITDKITNKEWLGSPQLERTAMPNIKKYTTAPIYARYTQGADITQVYPLKDEDSTVTVTIEQDVVRAEFAFISLKLSFALEYRLTANGFEASIPQEYLKEEGNAKFTSLEVLPFFHAAREDAEGAMMLPDGSGALLEFRKEHPVYLKGYSEYIYGGDETFVKQNHEITDNSWQKAAPLKKAIALPVFGIYQGDTGYLAIVTKGDTDAKINGVPSGIRAISLYRASSEFTLRKDDVIFVGNSGQIPYYQGEMIKTDRSVRYVLLQGEEANYVGMAKEYRNYLMEEKKVKEVVLENTPLYLQVLGGISRDEVIGSTFIEAATFKQIKDMIDQYQAEGVTQLEITIEGWSKNGLYGNQPEQFPVEKKLGGKKGLKELQEYAAGKGVNLYLKANYVKPYQDSNSVKASRDAVRGINREVLKQYVYYLSTRWNTDDYFYLMKPSVIAKRSNAELSKFQDLGVKGVQFEHFGSLLYSDEDNKSNTDRQLTEDTYVNALDNFRKGELNTAVDYGFAYTLGHVNRIDQVPLDSSQFVYTDRAIPFYQLVLHGLVPYTASPVNLYDDSRNQTLRALEYGALPSYELTYAPTSDLQRTMADRLFSSSLENWLAPSVQNYLALKEVYDSISNQQMTNHEQLQSKVFRTTYANGVSIIVNYNEQSVDVSGQTVEAFSYAVTGG</sequence>
<dbReference type="Proteomes" id="UP000187465">
    <property type="component" value="Unassembled WGS sequence"/>
</dbReference>
<proteinExistence type="predicted"/>
<protein>
    <submittedName>
        <fullName evidence="2">Uncharacterized protein</fullName>
    </submittedName>
</protein>
<organism evidence="2 3">
    <name type="scientific">Paenibacillus odorifer</name>
    <dbReference type="NCBI Taxonomy" id="189426"/>
    <lineage>
        <taxon>Bacteria</taxon>
        <taxon>Bacillati</taxon>
        <taxon>Bacillota</taxon>
        <taxon>Bacilli</taxon>
        <taxon>Bacillales</taxon>
        <taxon>Paenibacillaceae</taxon>
        <taxon>Paenibacillus</taxon>
    </lineage>
</organism>
<accession>A0A1R0X4E2</accession>
<dbReference type="Pfam" id="PF18952">
    <property type="entry name" value="DUF5696"/>
    <property type="match status" value="1"/>
</dbReference>
<name>A0A1R0X4E2_9BACL</name>
<dbReference type="Gene3D" id="3.20.20.80">
    <property type="entry name" value="Glycosidases"/>
    <property type="match status" value="1"/>
</dbReference>
<dbReference type="InterPro" id="IPR043751">
    <property type="entry name" value="DUF5696"/>
</dbReference>
<dbReference type="AlphaFoldDB" id="A0A1R0X4E2"/>
<dbReference type="RefSeq" id="WP_036679621.1">
    <property type="nucleotide sequence ID" value="NZ_MKQP01000033.1"/>
</dbReference>
<evidence type="ECO:0000313" key="2">
    <source>
        <dbReference type="EMBL" id="OMD28763.1"/>
    </source>
</evidence>
<evidence type="ECO:0000256" key="1">
    <source>
        <dbReference type="SAM" id="MobiDB-lite"/>
    </source>
</evidence>
<feature type="compositionally biased region" description="Low complexity" evidence="1">
    <location>
        <begin position="51"/>
        <end position="65"/>
    </location>
</feature>
<feature type="region of interest" description="Disordered" evidence="1">
    <location>
        <begin position="35"/>
        <end position="77"/>
    </location>
</feature>
<comment type="caution">
    <text evidence="2">The sequence shown here is derived from an EMBL/GenBank/DDBJ whole genome shotgun (WGS) entry which is preliminary data.</text>
</comment>
<dbReference type="EMBL" id="MKQP01000033">
    <property type="protein sequence ID" value="OMD28763.1"/>
    <property type="molecule type" value="Genomic_DNA"/>
</dbReference>
<reference evidence="2 3" key="1">
    <citation type="submission" date="2016-10" db="EMBL/GenBank/DDBJ databases">
        <title>Paenibacillus species isolates.</title>
        <authorList>
            <person name="Beno S.M."/>
        </authorList>
    </citation>
    <scope>NUCLEOTIDE SEQUENCE [LARGE SCALE GENOMIC DNA]</scope>
    <source>
        <strain evidence="2 3">FSL H7-0604</strain>
    </source>
</reference>
<gene>
    <name evidence="2" type="ORF">BJP51_24090</name>
</gene>